<accession>B3S240</accession>
<dbReference type="OrthoDB" id="983479at2759"/>
<dbReference type="GO" id="GO:0030100">
    <property type="term" value="P:regulation of endocytosis"/>
    <property type="evidence" value="ECO:0000318"/>
    <property type="project" value="GO_Central"/>
</dbReference>
<proteinExistence type="predicted"/>
<dbReference type="InterPro" id="IPR037278">
    <property type="entry name" value="ARFGAP/RecO"/>
</dbReference>
<dbReference type="KEGG" id="tad:TRIADDRAFT_57916"/>
<evidence type="ECO:0000259" key="7">
    <source>
        <dbReference type="PROSITE" id="PS50115"/>
    </source>
</evidence>
<dbReference type="PROSITE" id="PS50115">
    <property type="entry name" value="ARFGAP"/>
    <property type="match status" value="1"/>
</dbReference>
<dbReference type="PhylomeDB" id="B3S240"/>
<feature type="compositionally biased region" description="Basic and acidic residues" evidence="6">
    <location>
        <begin position="443"/>
        <end position="455"/>
    </location>
</feature>
<feature type="compositionally biased region" description="Basic and acidic residues" evidence="6">
    <location>
        <begin position="154"/>
        <end position="170"/>
    </location>
</feature>
<dbReference type="SMART" id="SM00105">
    <property type="entry name" value="ArfGap"/>
    <property type="match status" value="1"/>
</dbReference>
<reference evidence="8 9" key="1">
    <citation type="journal article" date="2008" name="Nature">
        <title>The Trichoplax genome and the nature of placozoans.</title>
        <authorList>
            <person name="Srivastava M."/>
            <person name="Begovic E."/>
            <person name="Chapman J."/>
            <person name="Putnam N.H."/>
            <person name="Hellsten U."/>
            <person name="Kawashima T."/>
            <person name="Kuo A."/>
            <person name="Mitros T."/>
            <person name="Salamov A."/>
            <person name="Carpenter M.L."/>
            <person name="Signorovitch A.Y."/>
            <person name="Moreno M.A."/>
            <person name="Kamm K."/>
            <person name="Grimwood J."/>
            <person name="Schmutz J."/>
            <person name="Shapiro H."/>
            <person name="Grigoriev I.V."/>
            <person name="Buss L.W."/>
            <person name="Schierwater B."/>
            <person name="Dellaporta S.L."/>
            <person name="Rokhsar D.S."/>
        </authorList>
    </citation>
    <scope>NUCLEOTIDE SEQUENCE [LARGE SCALE GENOMIC DNA]</scope>
    <source>
        <strain evidence="8 9">Grell-BS-1999</strain>
    </source>
</reference>
<dbReference type="STRING" id="10228.B3S240"/>
<evidence type="ECO:0000256" key="4">
    <source>
        <dbReference type="ARBA" id="ARBA00022833"/>
    </source>
</evidence>
<dbReference type="InParanoid" id="B3S240"/>
<dbReference type="RefSeq" id="XP_002113958.1">
    <property type="nucleotide sequence ID" value="XM_002113922.1"/>
</dbReference>
<dbReference type="OMA" id="TNDFTQD"/>
<dbReference type="FunFam" id="1.10.220.150:FF:000014">
    <property type="entry name" value="ADP-ribosylation factor GTPase-activating protein"/>
    <property type="match status" value="1"/>
</dbReference>
<dbReference type="AlphaFoldDB" id="B3S240"/>
<feature type="region of interest" description="Disordered" evidence="6">
    <location>
        <begin position="129"/>
        <end position="189"/>
    </location>
</feature>
<dbReference type="GO" id="GO:0000139">
    <property type="term" value="C:Golgi membrane"/>
    <property type="evidence" value="ECO:0000318"/>
    <property type="project" value="GO_Central"/>
</dbReference>
<evidence type="ECO:0000313" key="8">
    <source>
        <dbReference type="EMBL" id="EDV23048.1"/>
    </source>
</evidence>
<protein>
    <recommendedName>
        <fullName evidence="7">Arf-GAP domain-containing protein</fullName>
    </recommendedName>
</protein>
<dbReference type="InterPro" id="IPR001164">
    <property type="entry name" value="ArfGAP_dom"/>
</dbReference>
<evidence type="ECO:0000313" key="9">
    <source>
        <dbReference type="Proteomes" id="UP000009022"/>
    </source>
</evidence>
<name>B3S240_TRIAD</name>
<sequence length="455" mass="50991">MASPRTQRLLRELRFKDDNNLCFECGAHSPQWASVSYGTWICLECSGKHRGLGVHISFVRSTSMDKWKDKELAKMRTGGNRQAKEFFKSQGDIYDGINIKEKYQSRTAALYRDKIATLADGRTWSMEASPAFNYEPPKETASVDPRLGISNEEIANKRDDFFRRKQEENSQKSNDLPPSQGGRYVGFGSKKEVPNNANKNEFIDNAWSSFSSGWTSFTAGASKFGGVVQDQAVKFGSSINDSVFKPVGEKAKEFGTTFDQTVVKPTKQKINDSKILDNMSTSMTTFATKIKTAGESGMTEIQTLMKGKQREEVNTEGMDNDHDPYDDDVLTEETKNFSIEDDGGDEWNSWGKYDGWGQPNSENKQYSSKFDVQTSDQPDTKATHTSTKKVQADSEWNEFVIGSRSTAKQTDAKDKKDDNSGWNDDWDAMLNSDTDVSSAGMKLKTDTKVVSKKSE</sequence>
<evidence type="ECO:0000256" key="2">
    <source>
        <dbReference type="ARBA" id="ARBA00022723"/>
    </source>
</evidence>
<feature type="compositionally biased region" description="Basic and acidic residues" evidence="6">
    <location>
        <begin position="308"/>
        <end position="323"/>
    </location>
</feature>
<dbReference type="PRINTS" id="PR00405">
    <property type="entry name" value="REVINTRACTNG"/>
</dbReference>
<dbReference type="GO" id="GO:0032012">
    <property type="term" value="P:regulation of ARF protein signal transduction"/>
    <property type="evidence" value="ECO:0000318"/>
    <property type="project" value="GO_Central"/>
</dbReference>
<dbReference type="PANTHER" id="PTHR46395">
    <property type="entry name" value="ADP-RIBOSYLATION FACTOR GTPASE-ACTIVATING PROTEIN 1"/>
    <property type="match status" value="1"/>
</dbReference>
<feature type="region of interest" description="Disordered" evidence="6">
    <location>
        <begin position="305"/>
        <end position="455"/>
    </location>
</feature>
<dbReference type="CTD" id="6755489"/>
<dbReference type="HOGENOM" id="CLU_044516_3_0_1"/>
<dbReference type="Gene3D" id="1.10.220.150">
    <property type="entry name" value="Arf GTPase activating protein"/>
    <property type="match status" value="1"/>
</dbReference>
<dbReference type="Pfam" id="PF01412">
    <property type="entry name" value="ArfGap"/>
    <property type="match status" value="1"/>
</dbReference>
<dbReference type="InterPro" id="IPR038508">
    <property type="entry name" value="ArfGAP_dom_sf"/>
</dbReference>
<keyword evidence="9" id="KW-1185">Reference proteome</keyword>
<dbReference type="Proteomes" id="UP000009022">
    <property type="component" value="Unassembled WGS sequence"/>
</dbReference>
<keyword evidence="3 5" id="KW-0863">Zinc-finger</keyword>
<dbReference type="FunCoup" id="B3S240">
    <property type="interactions" value="2129"/>
</dbReference>
<keyword evidence="4" id="KW-0862">Zinc</keyword>
<organism evidence="8 9">
    <name type="scientific">Trichoplax adhaerens</name>
    <name type="common">Trichoplax reptans</name>
    <dbReference type="NCBI Taxonomy" id="10228"/>
    <lineage>
        <taxon>Eukaryota</taxon>
        <taxon>Metazoa</taxon>
        <taxon>Placozoa</taxon>
        <taxon>Uniplacotomia</taxon>
        <taxon>Trichoplacea</taxon>
        <taxon>Trichoplacidae</taxon>
        <taxon>Trichoplax</taxon>
    </lineage>
</organism>
<dbReference type="GO" id="GO:0005096">
    <property type="term" value="F:GTPase activator activity"/>
    <property type="evidence" value="ECO:0000318"/>
    <property type="project" value="GO_Central"/>
</dbReference>
<dbReference type="GeneID" id="6755489"/>
<keyword evidence="2" id="KW-0479">Metal-binding</keyword>
<feature type="compositionally biased region" description="Polar residues" evidence="6">
    <location>
        <begin position="358"/>
        <end position="377"/>
    </location>
</feature>
<dbReference type="CDD" id="cd08830">
    <property type="entry name" value="ArfGap_ArfGap1"/>
    <property type="match status" value="1"/>
</dbReference>
<dbReference type="SUPFAM" id="SSF57863">
    <property type="entry name" value="ArfGap/RecO-like zinc finger"/>
    <property type="match status" value="1"/>
</dbReference>
<dbReference type="eggNOG" id="KOG0704">
    <property type="taxonomic scope" value="Eukaryota"/>
</dbReference>
<evidence type="ECO:0000256" key="3">
    <source>
        <dbReference type="ARBA" id="ARBA00022771"/>
    </source>
</evidence>
<dbReference type="PANTHER" id="PTHR46395:SF1">
    <property type="entry name" value="ADP-RIBOSYLATION FACTOR GTPASE-ACTIVATING PROTEIN 1"/>
    <property type="match status" value="1"/>
</dbReference>
<feature type="compositionally biased region" description="Basic and acidic residues" evidence="6">
    <location>
        <begin position="410"/>
        <end position="419"/>
    </location>
</feature>
<feature type="domain" description="Arf-GAP" evidence="7">
    <location>
        <begin position="7"/>
        <end position="124"/>
    </location>
</feature>
<gene>
    <name evidence="8" type="ORF">TRIADDRAFT_57916</name>
</gene>
<evidence type="ECO:0000256" key="1">
    <source>
        <dbReference type="ARBA" id="ARBA00022468"/>
    </source>
</evidence>
<dbReference type="EMBL" id="DS985247">
    <property type="protein sequence ID" value="EDV23048.1"/>
    <property type="molecule type" value="Genomic_DNA"/>
</dbReference>
<evidence type="ECO:0000256" key="5">
    <source>
        <dbReference type="PROSITE-ProRule" id="PRU00288"/>
    </source>
</evidence>
<keyword evidence="1" id="KW-0343">GTPase activation</keyword>
<dbReference type="GO" id="GO:0008270">
    <property type="term" value="F:zinc ion binding"/>
    <property type="evidence" value="ECO:0007669"/>
    <property type="project" value="UniProtKB-KW"/>
</dbReference>
<evidence type="ECO:0000256" key="6">
    <source>
        <dbReference type="SAM" id="MobiDB-lite"/>
    </source>
</evidence>